<dbReference type="RefSeq" id="WP_087679985.1">
    <property type="nucleotide sequence ID" value="NZ_JALKQX010000005.1"/>
</dbReference>
<organism evidence="1 2">
    <name type="scientific">Kurthia gibsonii</name>
    <dbReference type="NCBI Taxonomy" id="33946"/>
    <lineage>
        <taxon>Bacteria</taxon>
        <taxon>Bacillati</taxon>
        <taxon>Bacillota</taxon>
        <taxon>Bacilli</taxon>
        <taxon>Bacillales</taxon>
        <taxon>Caryophanaceae</taxon>
        <taxon>Kurthia</taxon>
    </lineage>
</organism>
<dbReference type="GO" id="GO:0004674">
    <property type="term" value="F:protein serine/threonine kinase activity"/>
    <property type="evidence" value="ECO:0007669"/>
    <property type="project" value="UniProtKB-KW"/>
</dbReference>
<comment type="caution">
    <text evidence="1">The sequence shown here is derived from an EMBL/GenBank/DDBJ whole genome shotgun (WGS) entry which is preliminary data.</text>
</comment>
<keyword evidence="1" id="KW-0723">Serine/threonine-protein kinase</keyword>
<protein>
    <submittedName>
        <fullName evidence="1">Serine/threonine protein kinase</fullName>
    </submittedName>
</protein>
<gene>
    <name evidence="1" type="ORF">AAF454_07920</name>
</gene>
<accession>A0ABU9LNY5</accession>
<dbReference type="EMBL" id="JBCEWA010000005">
    <property type="protein sequence ID" value="MEL5988331.1"/>
    <property type="molecule type" value="Genomic_DNA"/>
</dbReference>
<name>A0ABU9LNY5_9BACL</name>
<keyword evidence="2" id="KW-1185">Reference proteome</keyword>
<dbReference type="Proteomes" id="UP001398420">
    <property type="component" value="Unassembled WGS sequence"/>
</dbReference>
<reference evidence="1 2" key="1">
    <citation type="submission" date="2024-04" db="EMBL/GenBank/DDBJ databases">
        <authorList>
            <person name="Wu Y.S."/>
            <person name="Zhang L."/>
        </authorList>
    </citation>
    <scope>NUCLEOTIDE SEQUENCE [LARGE SCALE GENOMIC DNA]</scope>
    <source>
        <strain evidence="1 2">KG-01</strain>
    </source>
</reference>
<evidence type="ECO:0000313" key="1">
    <source>
        <dbReference type="EMBL" id="MEL5988331.1"/>
    </source>
</evidence>
<proteinExistence type="predicted"/>
<evidence type="ECO:0000313" key="2">
    <source>
        <dbReference type="Proteomes" id="UP001398420"/>
    </source>
</evidence>
<keyword evidence="1" id="KW-0808">Transferase</keyword>
<keyword evidence="1" id="KW-0418">Kinase</keyword>
<sequence>MSLVEFREKQFPLWEAMLKEIFENDIPVYKEWSNIKEICEVLDFIGRNSALNHTFMPDGGGCDLDQCTLSNETGCLDITLDGIIHRVKPKKLTFHWFEGAEYQWAYLMLEADDLASSGIYENVTFKSEELVEIEDLHYIPRHHWDSGEYNGRELPDYAKLVIRFTSGKFAIFSKASTYNANSSTYDGRHDKVGVEEFARYIERNATNN</sequence>